<dbReference type="InterPro" id="IPR035979">
    <property type="entry name" value="RBD_domain_sf"/>
</dbReference>
<organism evidence="8 9">
    <name type="scientific">Sphaerosporella brunnea</name>
    <dbReference type="NCBI Taxonomy" id="1250544"/>
    <lineage>
        <taxon>Eukaryota</taxon>
        <taxon>Fungi</taxon>
        <taxon>Dikarya</taxon>
        <taxon>Ascomycota</taxon>
        <taxon>Pezizomycotina</taxon>
        <taxon>Pezizomycetes</taxon>
        <taxon>Pezizales</taxon>
        <taxon>Pyronemataceae</taxon>
        <taxon>Sphaerosporella</taxon>
    </lineage>
</organism>
<accession>A0A5J5EC17</accession>
<keyword evidence="4" id="KW-0687">Ribonucleoprotein</keyword>
<keyword evidence="2 5" id="KW-0694">RNA-binding</keyword>
<proteinExistence type="predicted"/>
<feature type="region of interest" description="Disordered" evidence="6">
    <location>
        <begin position="229"/>
        <end position="445"/>
    </location>
</feature>
<keyword evidence="3" id="KW-0539">Nucleus</keyword>
<evidence type="ECO:0000256" key="5">
    <source>
        <dbReference type="PROSITE-ProRule" id="PRU00176"/>
    </source>
</evidence>
<dbReference type="GO" id="GO:0030619">
    <property type="term" value="F:U1 snRNA binding"/>
    <property type="evidence" value="ECO:0007669"/>
    <property type="project" value="InterPro"/>
</dbReference>
<dbReference type="InterPro" id="IPR034143">
    <property type="entry name" value="snRNP70_RRM"/>
</dbReference>
<dbReference type="AlphaFoldDB" id="A0A5J5EC17"/>
<dbReference type="Proteomes" id="UP000326924">
    <property type="component" value="Unassembled WGS sequence"/>
</dbReference>
<dbReference type="OrthoDB" id="4207594at2759"/>
<evidence type="ECO:0000256" key="2">
    <source>
        <dbReference type="ARBA" id="ARBA00022884"/>
    </source>
</evidence>
<dbReference type="InterPro" id="IPR051183">
    <property type="entry name" value="U1_U11-U12_snRNP_70-35kDa"/>
</dbReference>
<evidence type="ECO:0000313" key="8">
    <source>
        <dbReference type="EMBL" id="KAA8892607.1"/>
    </source>
</evidence>
<reference evidence="8 9" key="1">
    <citation type="submission" date="2019-09" db="EMBL/GenBank/DDBJ databases">
        <title>Draft genome of the ectomycorrhizal ascomycete Sphaerosporella brunnea.</title>
        <authorList>
            <consortium name="DOE Joint Genome Institute"/>
            <person name="Benucci G.M."/>
            <person name="Marozzi G."/>
            <person name="Antonielli L."/>
            <person name="Sanchez S."/>
            <person name="Marco P."/>
            <person name="Wang X."/>
            <person name="Falini L.B."/>
            <person name="Barry K."/>
            <person name="Haridas S."/>
            <person name="Lipzen A."/>
            <person name="Labutti K."/>
            <person name="Grigoriev I.V."/>
            <person name="Murat C."/>
            <person name="Martin F."/>
            <person name="Albertini E."/>
            <person name="Donnini D."/>
            <person name="Bonito G."/>
        </authorList>
    </citation>
    <scope>NUCLEOTIDE SEQUENCE [LARGE SCALE GENOMIC DNA]</scope>
    <source>
        <strain evidence="8 9">Sb_GMNB300</strain>
    </source>
</reference>
<name>A0A5J5EC17_9PEZI</name>
<keyword evidence="9" id="KW-1185">Reference proteome</keyword>
<feature type="domain" description="RRM" evidence="7">
    <location>
        <begin position="100"/>
        <end position="221"/>
    </location>
</feature>
<dbReference type="GO" id="GO:0071004">
    <property type="term" value="C:U2-type prespliceosome"/>
    <property type="evidence" value="ECO:0007669"/>
    <property type="project" value="TreeGrafter"/>
</dbReference>
<dbReference type="SMART" id="SM00360">
    <property type="entry name" value="RRM"/>
    <property type="match status" value="1"/>
</dbReference>
<dbReference type="PANTHER" id="PTHR13952">
    <property type="entry name" value="U1 SMALL NUCLEAR RIBONUCLEOPROTEIN 70 KD"/>
    <property type="match status" value="1"/>
</dbReference>
<evidence type="ECO:0000256" key="3">
    <source>
        <dbReference type="ARBA" id="ARBA00023242"/>
    </source>
</evidence>
<feature type="compositionally biased region" description="Basic and acidic residues" evidence="6">
    <location>
        <begin position="368"/>
        <end position="396"/>
    </location>
</feature>
<dbReference type="GO" id="GO:0003729">
    <property type="term" value="F:mRNA binding"/>
    <property type="evidence" value="ECO:0007669"/>
    <property type="project" value="TreeGrafter"/>
</dbReference>
<evidence type="ECO:0000256" key="6">
    <source>
        <dbReference type="SAM" id="MobiDB-lite"/>
    </source>
</evidence>
<evidence type="ECO:0000313" key="9">
    <source>
        <dbReference type="Proteomes" id="UP000326924"/>
    </source>
</evidence>
<gene>
    <name evidence="8" type="ORF">FN846DRAFT_1010782</name>
</gene>
<dbReference type="Pfam" id="PF00076">
    <property type="entry name" value="RRM_1"/>
    <property type="match status" value="1"/>
</dbReference>
<dbReference type="CDD" id="cd12236">
    <property type="entry name" value="RRM_snRNP70"/>
    <property type="match status" value="1"/>
</dbReference>
<dbReference type="InterPro" id="IPR000504">
    <property type="entry name" value="RRM_dom"/>
</dbReference>
<dbReference type="GO" id="GO:0000398">
    <property type="term" value="P:mRNA splicing, via spliceosome"/>
    <property type="evidence" value="ECO:0007669"/>
    <property type="project" value="TreeGrafter"/>
</dbReference>
<comment type="caution">
    <text evidence="8">The sequence shown here is derived from an EMBL/GenBank/DDBJ whole genome shotgun (WGS) entry which is preliminary data.</text>
</comment>
<dbReference type="PROSITE" id="PS50102">
    <property type="entry name" value="RRM"/>
    <property type="match status" value="1"/>
</dbReference>
<dbReference type="EMBL" id="VXIS01000675">
    <property type="protein sequence ID" value="KAA8892607.1"/>
    <property type="molecule type" value="Genomic_DNA"/>
</dbReference>
<dbReference type="InParanoid" id="A0A5J5EC17"/>
<evidence type="ECO:0000259" key="7">
    <source>
        <dbReference type="PROSITE" id="PS50102"/>
    </source>
</evidence>
<evidence type="ECO:0000256" key="4">
    <source>
        <dbReference type="ARBA" id="ARBA00023274"/>
    </source>
</evidence>
<dbReference type="InterPro" id="IPR022023">
    <property type="entry name" value="U1snRNP70_N"/>
</dbReference>
<evidence type="ECO:0000256" key="1">
    <source>
        <dbReference type="ARBA" id="ARBA00004123"/>
    </source>
</evidence>
<dbReference type="Gene3D" id="3.30.70.330">
    <property type="match status" value="1"/>
</dbReference>
<feature type="compositionally biased region" description="Gly residues" evidence="6">
    <location>
        <begin position="337"/>
        <end position="367"/>
    </location>
</feature>
<dbReference type="PANTHER" id="PTHR13952:SF5">
    <property type="entry name" value="U1 SMALL NUCLEAR RIBONUCLEOPROTEIN 70 KDA"/>
    <property type="match status" value="1"/>
</dbReference>
<comment type="subcellular location">
    <subcellularLocation>
        <location evidence="1">Nucleus</location>
    </subcellularLocation>
</comment>
<sequence>MTDKLPPNLLALFAPRPPLRYLPHCDYEPSKRRTMPISGVAAFLEEFRKPDPNYVPTESWLQKCDRLQLEKKEKQERRIKEGLENYKPDTDPQIRGDAFKTLFVARLSYDVKEPDLEREFGRFGPIERIRIVRDKNTNKHKGYAFIVYEREKDMKGTRVRRNLDVYIREHHYGHGFSPGIFTMKNKLTNTRHSRFLTTAAYKETDGLRIKDRRVLVDVERGRTVKGWKPRRLGGGLGGRGYTKTPVVRPAGPGPMGFGGDRFGDRGRGGGGFRGGFRGGRGGGFSGGGGDRFGAGGGGGRGPRGGIGYQGGGGFGGDRSGGGGFNPSAEGMPNAPTGPGGRRGGGYQGSGGPGGYSGGGDGGRGGYGGDRDRGYGDRGDRGGSRGGDRGYDRDSRGPRGGGGDRYGDDRRYGGHRDDRDDGGYQRKRPHDDGAHGGGGDRHRRRY</sequence>
<dbReference type="FunCoup" id="A0A5J5EC17">
    <property type="interactions" value="425"/>
</dbReference>
<dbReference type="InterPro" id="IPR012677">
    <property type="entry name" value="Nucleotide-bd_a/b_plait_sf"/>
</dbReference>
<dbReference type="SUPFAM" id="SSF54928">
    <property type="entry name" value="RNA-binding domain, RBD"/>
    <property type="match status" value="1"/>
</dbReference>
<dbReference type="Pfam" id="PF12220">
    <property type="entry name" value="U1snRNP70_N"/>
    <property type="match status" value="1"/>
</dbReference>
<dbReference type="GO" id="GO:0005685">
    <property type="term" value="C:U1 snRNP"/>
    <property type="evidence" value="ECO:0007669"/>
    <property type="project" value="TreeGrafter"/>
</dbReference>
<dbReference type="GO" id="GO:0071011">
    <property type="term" value="C:precatalytic spliceosome"/>
    <property type="evidence" value="ECO:0007669"/>
    <property type="project" value="TreeGrafter"/>
</dbReference>
<protein>
    <submittedName>
        <fullName evidence="8">U1 small nuclear ribonucleo protein of 70kDa MW N terminal-domain-containing protein</fullName>
    </submittedName>
</protein>
<feature type="compositionally biased region" description="Gly residues" evidence="6">
    <location>
        <begin position="268"/>
        <end position="324"/>
    </location>
</feature>
<feature type="compositionally biased region" description="Basic and acidic residues" evidence="6">
    <location>
        <begin position="404"/>
        <end position="439"/>
    </location>
</feature>